<evidence type="ECO:0000313" key="2">
    <source>
        <dbReference type="EMBL" id="KAK8843080.1"/>
    </source>
</evidence>
<evidence type="ECO:0000313" key="3">
    <source>
        <dbReference type="Proteomes" id="UP001470230"/>
    </source>
</evidence>
<organism evidence="2 3">
    <name type="scientific">Tritrichomonas musculus</name>
    <dbReference type="NCBI Taxonomy" id="1915356"/>
    <lineage>
        <taxon>Eukaryota</taxon>
        <taxon>Metamonada</taxon>
        <taxon>Parabasalia</taxon>
        <taxon>Tritrichomonadida</taxon>
        <taxon>Tritrichomonadidae</taxon>
        <taxon>Tritrichomonas</taxon>
    </lineage>
</organism>
<gene>
    <name evidence="2" type="ORF">M9Y10_025271</name>
</gene>
<name>A0ABR2HA17_9EUKA</name>
<keyword evidence="3" id="KW-1185">Reference proteome</keyword>
<sequence length="143" mass="16930">MILKDSLKTEDFKYIPKLLDELKNDYEANKNRNDFLIPKMKYALPNTQLVNEIKKVMPNCNDEDIPKEVLKNNHSKTEINKKEATEMKQNKEPEEESNKDKDKRTKERFNTIIKMIGKEFSNVEANDLTEETFSQLFERIEEG</sequence>
<reference evidence="2 3" key="1">
    <citation type="submission" date="2024-04" db="EMBL/GenBank/DDBJ databases">
        <title>Tritrichomonas musculus Genome.</title>
        <authorList>
            <person name="Alves-Ferreira E."/>
            <person name="Grigg M."/>
            <person name="Lorenzi H."/>
            <person name="Galac M."/>
        </authorList>
    </citation>
    <scope>NUCLEOTIDE SEQUENCE [LARGE SCALE GENOMIC DNA]</scope>
    <source>
        <strain evidence="2 3">EAF2021</strain>
    </source>
</reference>
<dbReference type="Proteomes" id="UP001470230">
    <property type="component" value="Unassembled WGS sequence"/>
</dbReference>
<accession>A0ABR2HA17</accession>
<comment type="caution">
    <text evidence="2">The sequence shown here is derived from an EMBL/GenBank/DDBJ whole genome shotgun (WGS) entry which is preliminary data.</text>
</comment>
<evidence type="ECO:0000256" key="1">
    <source>
        <dbReference type="SAM" id="MobiDB-lite"/>
    </source>
</evidence>
<protein>
    <submittedName>
        <fullName evidence="2">Uncharacterized protein</fullName>
    </submittedName>
</protein>
<feature type="compositionally biased region" description="Basic and acidic residues" evidence="1">
    <location>
        <begin position="64"/>
        <end position="106"/>
    </location>
</feature>
<feature type="region of interest" description="Disordered" evidence="1">
    <location>
        <begin position="62"/>
        <end position="106"/>
    </location>
</feature>
<dbReference type="EMBL" id="JAPFFF010000036">
    <property type="protein sequence ID" value="KAK8843080.1"/>
    <property type="molecule type" value="Genomic_DNA"/>
</dbReference>
<proteinExistence type="predicted"/>